<dbReference type="SUPFAM" id="SSF47592">
    <property type="entry name" value="SWIB/MDM2 domain"/>
    <property type="match status" value="1"/>
</dbReference>
<dbReference type="PANTHER" id="PTHR13844">
    <property type="entry name" value="SWI/SNF-RELATED MATRIX-ASSOCIATED ACTIN-DEPENDENT REGULATOR OF CHROMATIN SUBFAMILY D"/>
    <property type="match status" value="1"/>
</dbReference>
<feature type="domain" description="DM2" evidence="1">
    <location>
        <begin position="58"/>
        <end position="135"/>
    </location>
</feature>
<evidence type="ECO:0000259" key="1">
    <source>
        <dbReference type="PROSITE" id="PS51925"/>
    </source>
</evidence>
<evidence type="ECO:0000313" key="3">
    <source>
        <dbReference type="Proteomes" id="UP000189580"/>
    </source>
</evidence>
<protein>
    <submittedName>
        <fullName evidence="2">Snf12p</fullName>
    </submittedName>
</protein>
<dbReference type="Proteomes" id="UP000189580">
    <property type="component" value="Chromosome a"/>
</dbReference>
<name>A0A167D270_9ASCO</name>
<dbReference type="OrthoDB" id="10263741at2759"/>
<evidence type="ECO:0000313" key="2">
    <source>
        <dbReference type="EMBL" id="ANB12389.1"/>
    </source>
</evidence>
<dbReference type="SMART" id="SM00151">
    <property type="entry name" value="SWIB"/>
    <property type="match status" value="1"/>
</dbReference>
<dbReference type="GeneID" id="30037696"/>
<sequence>MECADDPDVVIENNIVEWHEPAPAAAAAAAQSIEFDVLDIRRKGDRNVNAKITMQLKEYPDTFKLSPQLSKILAIKEETKAGVVVALWHYIKFHKLQDNDEKRLIKCDAALKELFGRDMILFPHIMDLLTPHLSPRDPIVINYVVRVDRDQPVGETAYDIEIEVDDPVRAELTKTLETWYNDQPQILDIDNHIALAVQALNTSRLKRDFFSQLAQEPSEFIKKWIASQARDLKIITSDKGFNEEEARHSSFYTDELVSQNIHLLLNK</sequence>
<dbReference type="Pfam" id="PF02201">
    <property type="entry name" value="SWIB"/>
    <property type="match status" value="1"/>
</dbReference>
<proteinExistence type="predicted"/>
<dbReference type="KEGG" id="slb:AWJ20_641"/>
<dbReference type="EMBL" id="CP014501">
    <property type="protein sequence ID" value="ANB12389.1"/>
    <property type="molecule type" value="Genomic_DNA"/>
</dbReference>
<reference evidence="2 3" key="1">
    <citation type="submission" date="2016-02" db="EMBL/GenBank/DDBJ databases">
        <title>Complete genome sequence and transcriptome regulation of the pentose utilising yeast Sugiyamaella lignohabitans.</title>
        <authorList>
            <person name="Bellasio M."/>
            <person name="Peymann A."/>
            <person name="Valli M."/>
            <person name="Sipitzky M."/>
            <person name="Graf A."/>
            <person name="Sauer M."/>
            <person name="Marx H."/>
            <person name="Mattanovich D."/>
        </authorList>
    </citation>
    <scope>NUCLEOTIDE SEQUENCE [LARGE SCALE GENOMIC DNA]</scope>
    <source>
        <strain evidence="2 3">CBS 10342</strain>
    </source>
</reference>
<dbReference type="PROSITE" id="PS51925">
    <property type="entry name" value="SWIB_MDM2"/>
    <property type="match status" value="1"/>
</dbReference>
<dbReference type="Gene3D" id="1.10.245.10">
    <property type="entry name" value="SWIB/MDM2 domain"/>
    <property type="match status" value="1"/>
</dbReference>
<keyword evidence="3" id="KW-1185">Reference proteome</keyword>
<organism evidence="2 3">
    <name type="scientific">Sugiyamaella lignohabitans</name>
    <dbReference type="NCBI Taxonomy" id="796027"/>
    <lineage>
        <taxon>Eukaryota</taxon>
        <taxon>Fungi</taxon>
        <taxon>Dikarya</taxon>
        <taxon>Ascomycota</taxon>
        <taxon>Saccharomycotina</taxon>
        <taxon>Dipodascomycetes</taxon>
        <taxon>Dipodascales</taxon>
        <taxon>Trichomonascaceae</taxon>
        <taxon>Sugiyamaella</taxon>
    </lineage>
</organism>
<gene>
    <name evidence="2" type="primary">SNF12</name>
    <name evidence="2" type="ORF">AWJ20_641</name>
</gene>
<dbReference type="RefSeq" id="XP_018734866.1">
    <property type="nucleotide sequence ID" value="XM_018882593.1"/>
</dbReference>
<dbReference type="CDD" id="cd10568">
    <property type="entry name" value="SWIB_like"/>
    <property type="match status" value="1"/>
</dbReference>
<dbReference type="InterPro" id="IPR019835">
    <property type="entry name" value="SWIB_domain"/>
</dbReference>
<dbReference type="InterPro" id="IPR003121">
    <property type="entry name" value="SWIB_MDM2_domain"/>
</dbReference>
<dbReference type="InterPro" id="IPR036885">
    <property type="entry name" value="SWIB_MDM2_dom_sf"/>
</dbReference>
<accession>A0A167D270</accession>
<dbReference type="AlphaFoldDB" id="A0A167D270"/>